<sequence>METAQALFPSLLGDAVWHALPRSVRRMHGSASRILARGKADVEGSDNLVARVLRRLLGLPPPGMEQALEVCIERQGNRETWTRRFALGHMRSTLRSDANAAYLFEHLGPVTLRFTLLPDAQGVEWRLNGVSVLGVRAPRRWFGTVLSHSGERDGRYAFAIDTHLPWIGRLVAYHGWLEIVDHD</sequence>
<gene>
    <name evidence="2" type="ORF">ISP18_19325</name>
</gene>
<name>A0ABW8IPT9_9GAMM</name>
<dbReference type="InterPro" id="IPR025311">
    <property type="entry name" value="DUF4166"/>
</dbReference>
<keyword evidence="3" id="KW-1185">Reference proteome</keyword>
<comment type="caution">
    <text evidence="2">The sequence shown here is derived from an EMBL/GenBank/DDBJ whole genome shotgun (WGS) entry which is preliminary data.</text>
</comment>
<feature type="domain" description="DUF4166" evidence="1">
    <location>
        <begin position="20"/>
        <end position="177"/>
    </location>
</feature>
<evidence type="ECO:0000313" key="3">
    <source>
        <dbReference type="Proteomes" id="UP001620409"/>
    </source>
</evidence>
<dbReference type="EMBL" id="JADIKI010000023">
    <property type="protein sequence ID" value="MFK2856765.1"/>
    <property type="molecule type" value="Genomic_DNA"/>
</dbReference>
<proteinExistence type="predicted"/>
<organism evidence="2 3">
    <name type="scientific">Dyella humi</name>
    <dbReference type="NCBI Taxonomy" id="1770547"/>
    <lineage>
        <taxon>Bacteria</taxon>
        <taxon>Pseudomonadati</taxon>
        <taxon>Pseudomonadota</taxon>
        <taxon>Gammaproteobacteria</taxon>
        <taxon>Lysobacterales</taxon>
        <taxon>Rhodanobacteraceae</taxon>
        <taxon>Dyella</taxon>
    </lineage>
</organism>
<dbReference type="RefSeq" id="WP_380011301.1">
    <property type="nucleotide sequence ID" value="NZ_JADIKI010000023.1"/>
</dbReference>
<reference evidence="2 3" key="1">
    <citation type="submission" date="2020-10" db="EMBL/GenBank/DDBJ databases">
        <title>Phylogeny of dyella-like bacteria.</title>
        <authorList>
            <person name="Fu J."/>
        </authorList>
    </citation>
    <scope>NUCLEOTIDE SEQUENCE [LARGE SCALE GENOMIC DNA]</scope>
    <source>
        <strain evidence="2 3">DHG40</strain>
    </source>
</reference>
<evidence type="ECO:0000259" key="1">
    <source>
        <dbReference type="Pfam" id="PF13761"/>
    </source>
</evidence>
<evidence type="ECO:0000313" key="2">
    <source>
        <dbReference type="EMBL" id="MFK2856765.1"/>
    </source>
</evidence>
<protein>
    <submittedName>
        <fullName evidence="2">DUF4166 domain-containing protein</fullName>
    </submittedName>
</protein>
<accession>A0ABW8IPT9</accession>
<dbReference type="Proteomes" id="UP001620409">
    <property type="component" value="Unassembled WGS sequence"/>
</dbReference>
<dbReference type="Pfam" id="PF13761">
    <property type="entry name" value="DUF4166"/>
    <property type="match status" value="1"/>
</dbReference>